<dbReference type="AlphaFoldDB" id="A0AA88FKL7"/>
<dbReference type="Proteomes" id="UP000326380">
    <property type="component" value="Unassembled WGS sequence"/>
</dbReference>
<dbReference type="PANTHER" id="PTHR36440">
    <property type="entry name" value="PUTATIVE (AFU_ORTHOLOGUE AFUA_8G07350)-RELATED"/>
    <property type="match status" value="1"/>
</dbReference>
<dbReference type="Pfam" id="PF07883">
    <property type="entry name" value="Cupin_2"/>
    <property type="match status" value="1"/>
</dbReference>
<gene>
    <name evidence="3" type="ORF">F0P96_07280</name>
</gene>
<evidence type="ECO:0000256" key="1">
    <source>
        <dbReference type="SAM" id="MobiDB-lite"/>
    </source>
</evidence>
<dbReference type="SUPFAM" id="SSF51182">
    <property type="entry name" value="RmlC-like cupins"/>
    <property type="match status" value="1"/>
</dbReference>
<reference evidence="3 4" key="1">
    <citation type="submission" date="2019-09" db="EMBL/GenBank/DDBJ databases">
        <title>Genome sequence of Hymenobacter sp. M3.</title>
        <authorList>
            <person name="Srinivasan S."/>
        </authorList>
    </citation>
    <scope>NUCLEOTIDE SEQUENCE [LARGE SCALE GENOMIC DNA]</scope>
    <source>
        <strain evidence="3 4">M3</strain>
    </source>
</reference>
<feature type="domain" description="Cupin type-2" evidence="2">
    <location>
        <begin position="198"/>
        <end position="262"/>
    </location>
</feature>
<dbReference type="InterPro" id="IPR014710">
    <property type="entry name" value="RmlC-like_jellyroll"/>
</dbReference>
<evidence type="ECO:0000259" key="2">
    <source>
        <dbReference type="Pfam" id="PF07883"/>
    </source>
</evidence>
<evidence type="ECO:0000313" key="4">
    <source>
        <dbReference type="Proteomes" id="UP000326380"/>
    </source>
</evidence>
<dbReference type="InterPro" id="IPR053146">
    <property type="entry name" value="QDO-like"/>
</dbReference>
<comment type="caution">
    <text evidence="3">The sequence shown here is derived from an EMBL/GenBank/DDBJ whole genome shotgun (WGS) entry which is preliminary data.</text>
</comment>
<feature type="compositionally biased region" description="Basic and acidic residues" evidence="1">
    <location>
        <begin position="130"/>
        <end position="142"/>
    </location>
</feature>
<dbReference type="PANTHER" id="PTHR36440:SF1">
    <property type="entry name" value="PUTATIVE (AFU_ORTHOLOGUE AFUA_8G07350)-RELATED"/>
    <property type="match status" value="1"/>
</dbReference>
<dbReference type="Gene3D" id="2.60.120.10">
    <property type="entry name" value="Jelly Rolls"/>
    <property type="match status" value="1"/>
</dbReference>
<feature type="region of interest" description="Disordered" evidence="1">
    <location>
        <begin position="123"/>
        <end position="155"/>
    </location>
</feature>
<dbReference type="InterPro" id="IPR011051">
    <property type="entry name" value="RmlC_Cupin_sf"/>
</dbReference>
<proteinExistence type="predicted"/>
<sequence length="346" mass="37321">MNGPKLPLPVGREQVPGGGAHVVDGVVVAAGYLVGLGIGRARLAAAAHLVEHAHPGRGIGFPNFQGPVQRPGNFHDVQAPRQHYFARNHAAHVRGHIPGGATGQQVALRPVLAGVEQPKLFDAGGVGGGHADENNSVWEKRNSRTAKPPEAVGQTFGLHFSPYPTAMKRNFENPSIKDQIYFQQFAEEPGDGTTIIDVTLAPGGGNGLHYHLSFDEIFECLEGEVSIQVGNKVQVLQPGETAVAPRKSVHRFFNQSQAPARFRVTLTPGHVGFEKVIKIVYGLAADGRLKKDGGLAKFWQMGVVVELSDTNVPGFFSLVMPLLRRSARRALADGRFDRELRPYLAQ</sequence>
<protein>
    <submittedName>
        <fullName evidence="3">Cupin domain-containing protein</fullName>
    </submittedName>
</protein>
<accession>A0AA88FKL7</accession>
<dbReference type="EMBL" id="VTWU01000002">
    <property type="protein sequence ID" value="KAA9338776.1"/>
    <property type="molecule type" value="Genomic_DNA"/>
</dbReference>
<evidence type="ECO:0000313" key="3">
    <source>
        <dbReference type="EMBL" id="KAA9338776.1"/>
    </source>
</evidence>
<organism evidence="3 4">
    <name type="scientific">Hymenobacter busanensis</name>
    <dbReference type="NCBI Taxonomy" id="2607656"/>
    <lineage>
        <taxon>Bacteria</taxon>
        <taxon>Pseudomonadati</taxon>
        <taxon>Bacteroidota</taxon>
        <taxon>Cytophagia</taxon>
        <taxon>Cytophagales</taxon>
        <taxon>Hymenobacteraceae</taxon>
        <taxon>Hymenobacter</taxon>
    </lineage>
</organism>
<keyword evidence="4" id="KW-1185">Reference proteome</keyword>
<dbReference type="InterPro" id="IPR013096">
    <property type="entry name" value="Cupin_2"/>
</dbReference>
<name>A0AA88FKL7_9BACT</name>